<evidence type="ECO:0000313" key="3">
    <source>
        <dbReference type="Proteomes" id="UP000038009"/>
    </source>
</evidence>
<reference evidence="2 3" key="1">
    <citation type="journal article" date="2015" name="PLoS Pathog.">
        <title>Leptomonas seymouri: Adaptations to the Dixenous Life Cycle Analyzed by Genome Sequencing, Transcriptome Profiling and Co-infection with Leishmania donovani.</title>
        <authorList>
            <person name="Kraeva N."/>
            <person name="Butenko A."/>
            <person name="Hlavacova J."/>
            <person name="Kostygov A."/>
            <person name="Myskova J."/>
            <person name="Grybchuk D."/>
            <person name="Lestinova T."/>
            <person name="Votypka J."/>
            <person name="Volf P."/>
            <person name="Opperdoes F."/>
            <person name="Flegontov P."/>
            <person name="Lukes J."/>
            <person name="Yurchenko V."/>
        </authorList>
    </citation>
    <scope>NUCLEOTIDE SEQUENCE [LARGE SCALE GENOMIC DNA]</scope>
    <source>
        <strain evidence="2 3">ATCC 30220</strain>
    </source>
</reference>
<feature type="region of interest" description="Disordered" evidence="1">
    <location>
        <begin position="903"/>
        <end position="931"/>
    </location>
</feature>
<dbReference type="SUPFAM" id="SSF48371">
    <property type="entry name" value="ARM repeat"/>
    <property type="match status" value="1"/>
</dbReference>
<dbReference type="EMBL" id="LJSK01000106">
    <property type="protein sequence ID" value="KPI87002.1"/>
    <property type="molecule type" value="Genomic_DNA"/>
</dbReference>
<dbReference type="InterPro" id="IPR016024">
    <property type="entry name" value="ARM-type_fold"/>
</dbReference>
<feature type="region of interest" description="Disordered" evidence="1">
    <location>
        <begin position="413"/>
        <end position="451"/>
    </location>
</feature>
<comment type="caution">
    <text evidence="2">The sequence shown here is derived from an EMBL/GenBank/DDBJ whole genome shotgun (WGS) entry which is preliminary data.</text>
</comment>
<feature type="region of interest" description="Disordered" evidence="1">
    <location>
        <begin position="156"/>
        <end position="183"/>
    </location>
</feature>
<dbReference type="OMA" id="RFEVARM"/>
<evidence type="ECO:0000313" key="2">
    <source>
        <dbReference type="EMBL" id="KPI87002.1"/>
    </source>
</evidence>
<proteinExistence type="predicted"/>
<feature type="compositionally biased region" description="Acidic residues" evidence="1">
    <location>
        <begin position="426"/>
        <end position="449"/>
    </location>
</feature>
<dbReference type="Proteomes" id="UP000038009">
    <property type="component" value="Unassembled WGS sequence"/>
</dbReference>
<gene>
    <name evidence="2" type="ORF">ABL78_3914</name>
</gene>
<organism evidence="2 3">
    <name type="scientific">Leptomonas seymouri</name>
    <dbReference type="NCBI Taxonomy" id="5684"/>
    <lineage>
        <taxon>Eukaryota</taxon>
        <taxon>Discoba</taxon>
        <taxon>Euglenozoa</taxon>
        <taxon>Kinetoplastea</taxon>
        <taxon>Metakinetoplastina</taxon>
        <taxon>Trypanosomatida</taxon>
        <taxon>Trypanosomatidae</taxon>
        <taxon>Leishmaniinae</taxon>
        <taxon>Leptomonas</taxon>
    </lineage>
</organism>
<accession>A0A0N1I5G2</accession>
<keyword evidence="3" id="KW-1185">Reference proteome</keyword>
<name>A0A0N1I5G2_LEPSE</name>
<sequence length="994" mass="110085">MKATMMSSSAEHAQEASPPLSSSLSPLLCDLLNTGSVSDVLTYLVDESIAENPDARLRAFSEIVTHINARYTGDFFSSKGNSFGSAPTPPSRESASPQEVSRWKWADVLMRGVIDPWSRIRAVCLSPMADLLLSEVREVLVLQELAGVESKQTLTTLSDRGSSAIHSAPGSSRRRSSGKMENENRMLKTAKQRRLSLEDFKTPSTPSAVPCKVNVSAPLEYLWRYWESTTRWYEHDGIVRLLVKVYGRSRTAPGAALRADEAGIRRLLFKVLFPAFRDPQLPVRESAAALLGVLVDRDRASPIPSAITSFIVDYISGTLAQVPIPARSRSPLTPSDQEITRVLEGNLLALVVLVDMNVIQVANSSVMPLLLRLASYPASSVRQYIAQILRPPSPPVFVYLMQCLCEYNGQRPHRGKADGCNGTQGADDDDAAEDEDEDKDGDEDEDEDGEHNWKRQETVMMALQQHFMSIVSIRATTRDWHRASSRSDNMLTLLRSVTPLSVVFHAMQSPRFEVARMGSQLFPLFLQSCVRFLAPADLPRICEACCGAEGCMQGELNQLQARGDAAALAKAQLSMATIVMPGLWFYLTIRRIEAEMTGETRAEIEQMIRPYATFERISCASQAQLGKDAGNGSSTPTPCSSSTCALLVLTAYFARAMDPAEWHRCVEELLKPSWWVGLLSNPVRCEQVRFGPDFVRAVHHCGTPAQSQRIVELIPTLTAALAKAQTHQQCLIIAMIRVAVSSHAFMAVSTEERAMAYVYHDVYAAPALTEGGEAAPLGHTWLKLFVPTQDILPTAVLWGPLEKDGSINDARIVIRRDSDVFRALDNVCFKDLFRSTKTELSVLRELRSLMMSLARLDVCEHHHGNGSGREKDSQHDVGSDVDWYALALESVFGRLDKVSPRWREKASDDVPADQANEESKEEKEDDSICWDDWDDDEDDADGCAQGIYEAEALKSAVFMVSTLREWVAARSHDSNKTSAADERFHSELAVLNIK</sequence>
<dbReference type="OrthoDB" id="244729at2759"/>
<dbReference type="VEuPathDB" id="TriTrypDB:Lsey_0106_0080"/>
<protein>
    <submittedName>
        <fullName evidence="2">Uncharacterized protein</fullName>
    </submittedName>
</protein>
<dbReference type="AlphaFoldDB" id="A0A0N1I5G2"/>
<feature type="compositionally biased region" description="Polar residues" evidence="1">
    <location>
        <begin position="156"/>
        <end position="165"/>
    </location>
</feature>
<evidence type="ECO:0000256" key="1">
    <source>
        <dbReference type="SAM" id="MobiDB-lite"/>
    </source>
</evidence>